<sequence>MRVPSSHSFASASSFIRRPLYLALPLFLNPPYPPPARRLHHHRPSPLLHPFALFLSTVHHTDDHRCCLKEPTPGKSR</sequence>
<evidence type="ECO:0000313" key="2">
    <source>
        <dbReference type="Proteomes" id="UP000078541"/>
    </source>
</evidence>
<evidence type="ECO:0000313" key="1">
    <source>
        <dbReference type="EMBL" id="KYN33522.1"/>
    </source>
</evidence>
<keyword evidence="2" id="KW-1185">Reference proteome</keyword>
<accession>A0A195F035</accession>
<dbReference type="Proteomes" id="UP000078541">
    <property type="component" value="Unassembled WGS sequence"/>
</dbReference>
<name>A0A195F035_9HYME</name>
<gene>
    <name evidence="1" type="ORF">ALC56_12234</name>
</gene>
<reference evidence="1 2" key="1">
    <citation type="submission" date="2016-03" db="EMBL/GenBank/DDBJ databases">
        <title>Trachymyrmex septentrionalis WGS genome.</title>
        <authorList>
            <person name="Nygaard S."/>
            <person name="Hu H."/>
            <person name="Boomsma J."/>
            <person name="Zhang G."/>
        </authorList>
    </citation>
    <scope>NUCLEOTIDE SEQUENCE [LARGE SCALE GENOMIC DNA]</scope>
    <source>
        <strain evidence="1">Tsep2-gDNA-1</strain>
        <tissue evidence="1">Whole body</tissue>
    </source>
</reference>
<dbReference type="AlphaFoldDB" id="A0A195F035"/>
<organism evidence="1 2">
    <name type="scientific">Trachymyrmex septentrionalis</name>
    <dbReference type="NCBI Taxonomy" id="34720"/>
    <lineage>
        <taxon>Eukaryota</taxon>
        <taxon>Metazoa</taxon>
        <taxon>Ecdysozoa</taxon>
        <taxon>Arthropoda</taxon>
        <taxon>Hexapoda</taxon>
        <taxon>Insecta</taxon>
        <taxon>Pterygota</taxon>
        <taxon>Neoptera</taxon>
        <taxon>Endopterygota</taxon>
        <taxon>Hymenoptera</taxon>
        <taxon>Apocrita</taxon>
        <taxon>Aculeata</taxon>
        <taxon>Formicoidea</taxon>
        <taxon>Formicidae</taxon>
        <taxon>Myrmicinae</taxon>
        <taxon>Trachymyrmex</taxon>
    </lineage>
</organism>
<dbReference type="EMBL" id="KQ981905">
    <property type="protein sequence ID" value="KYN33522.1"/>
    <property type="molecule type" value="Genomic_DNA"/>
</dbReference>
<proteinExistence type="predicted"/>
<protein>
    <submittedName>
        <fullName evidence="1">Uncharacterized protein</fullName>
    </submittedName>
</protein>